<keyword evidence="2" id="KW-0812">Transmembrane</keyword>
<dbReference type="PROSITE" id="PS51779">
    <property type="entry name" value="POTRA"/>
    <property type="match status" value="1"/>
</dbReference>
<dbReference type="Pfam" id="PF01103">
    <property type="entry name" value="Omp85"/>
    <property type="match status" value="1"/>
</dbReference>
<evidence type="ECO:0000259" key="4">
    <source>
        <dbReference type="PROSITE" id="PS51779"/>
    </source>
</evidence>
<dbReference type="Proteomes" id="UP000094795">
    <property type="component" value="Unassembled WGS sequence"/>
</dbReference>
<dbReference type="AlphaFoldDB" id="A0A1C1YYX8"/>
<gene>
    <name evidence="5" type="ORF">AWJ14_00035</name>
</gene>
<dbReference type="GO" id="GO:0019867">
    <property type="term" value="C:outer membrane"/>
    <property type="evidence" value="ECO:0007669"/>
    <property type="project" value="InterPro"/>
</dbReference>
<evidence type="ECO:0000256" key="2">
    <source>
        <dbReference type="ARBA" id="ARBA00022452"/>
    </source>
</evidence>
<dbReference type="InterPro" id="IPR010827">
    <property type="entry name" value="BamA/TamA_POTRA"/>
</dbReference>
<dbReference type="PANTHER" id="PTHR12815">
    <property type="entry name" value="SORTING AND ASSEMBLY MACHINERY SAMM50 PROTEIN FAMILY MEMBER"/>
    <property type="match status" value="1"/>
</dbReference>
<keyword evidence="2" id="KW-1134">Transmembrane beta strand</keyword>
<comment type="caution">
    <text evidence="5">The sequence shown here is derived from an EMBL/GenBank/DDBJ whole genome shotgun (WGS) entry which is preliminary data.</text>
</comment>
<protein>
    <recommendedName>
        <fullName evidence="4">POTRA domain-containing protein</fullName>
    </recommendedName>
</protein>
<evidence type="ECO:0000313" key="5">
    <source>
        <dbReference type="EMBL" id="OCW58774.1"/>
    </source>
</evidence>
<dbReference type="InterPro" id="IPR039910">
    <property type="entry name" value="D15-like"/>
</dbReference>
<dbReference type="RefSeq" id="WP_066175945.1">
    <property type="nucleotide sequence ID" value="NZ_LQZT01000004.1"/>
</dbReference>
<comment type="subcellular location">
    <subcellularLocation>
        <location evidence="1">Membrane</location>
    </subcellularLocation>
</comment>
<organism evidence="5 6">
    <name type="scientific">Hoeflea olei</name>
    <dbReference type="NCBI Taxonomy" id="1480615"/>
    <lineage>
        <taxon>Bacteria</taxon>
        <taxon>Pseudomonadati</taxon>
        <taxon>Pseudomonadota</taxon>
        <taxon>Alphaproteobacteria</taxon>
        <taxon>Hyphomicrobiales</taxon>
        <taxon>Rhizobiaceae</taxon>
        <taxon>Hoeflea</taxon>
    </lineage>
</organism>
<keyword evidence="6" id="KW-1185">Reference proteome</keyword>
<dbReference type="Pfam" id="PF07244">
    <property type="entry name" value="POTRA"/>
    <property type="match status" value="1"/>
</dbReference>
<dbReference type="PANTHER" id="PTHR12815:SF42">
    <property type="entry name" value="BACTERIAL SURFACE ANTIGEN (D15) DOMAIN-CONTAINING PROTEIN"/>
    <property type="match status" value="1"/>
</dbReference>
<sequence length="645" mass="68366">MRDPRDRTSGTGSRIWLRRLSAALCLGVAIAAVPAPAGAFEIFGIKLFEDDEPTAIEIADPLSYSATLEVEGAGPDDPLREKLQSASELMRNMDKPVPGSIGLIQRANSDFEQLVAALYENARYAGEVRIFIAGRPLADLPPDADLSAAAPVPVRIQVVPGKPFRFGKVDIVDAAGIAYASPLDELAPGEPAKSTVILDAETKLVRSLEDVGHPFAEVSSRDIVADHARGVLDVTLRVDPGPVAPFGTTSVEGAESVDSAFIARMAGIREGKQYDRADLAAAEKRLRALEVFSSVTVRGADSLTPAGAVPVEVTVSERKHRYLGAGATFSSTDGGGLEAYWGHRNLFGRAEKLRIEGSVSSLGDTAEAKDMTWRGAVLFEKPGVLGPASKFTSQLKVEQENPDAFRRFSVEGKVGVSYELTETQTVSAGVDVEYAKLTDSFNVDLETITVAVPLEYVRDTRDNKLNPSSGTRLSLLVEPAYEINSGATFVKLRGEASAYRAFDEQKRFIAAGRIAAGSIVGADLASIPANRRFYAGGGGSVRGYGYQDIGPVNALGQPTGGRSLLEASGELRIGITDTIGLVPFVDAGLVSANEDFSDSEFKVGAGVGLRYATPFGPLRIDVALPLNKGPLDPDYGIYAGIGQAF</sequence>
<dbReference type="InterPro" id="IPR000184">
    <property type="entry name" value="Bac_surfAg_D15"/>
</dbReference>
<name>A0A1C1YYX8_9HYPH</name>
<dbReference type="STRING" id="1480615.AWJ14_00035"/>
<feature type="domain" description="POTRA" evidence="4">
    <location>
        <begin position="244"/>
        <end position="318"/>
    </location>
</feature>
<dbReference type="Gene3D" id="3.10.20.310">
    <property type="entry name" value="membrane protein fhac"/>
    <property type="match status" value="1"/>
</dbReference>
<dbReference type="EMBL" id="LQZT01000004">
    <property type="protein sequence ID" value="OCW58774.1"/>
    <property type="molecule type" value="Genomic_DNA"/>
</dbReference>
<reference evidence="5 6" key="1">
    <citation type="submission" date="2015-12" db="EMBL/GenBank/DDBJ databases">
        <authorList>
            <person name="Shamseldin A."/>
            <person name="Moawad H."/>
            <person name="Abd El-Rahim W.M."/>
            <person name="Sadowsky M.J."/>
        </authorList>
    </citation>
    <scope>NUCLEOTIDE SEQUENCE [LARGE SCALE GENOMIC DNA]</scope>
    <source>
        <strain evidence="5 6">JC234</strain>
    </source>
</reference>
<proteinExistence type="predicted"/>
<keyword evidence="3" id="KW-0472">Membrane</keyword>
<evidence type="ECO:0000256" key="1">
    <source>
        <dbReference type="ARBA" id="ARBA00004370"/>
    </source>
</evidence>
<dbReference type="OrthoDB" id="9769707at2"/>
<evidence type="ECO:0000313" key="6">
    <source>
        <dbReference type="Proteomes" id="UP000094795"/>
    </source>
</evidence>
<dbReference type="InterPro" id="IPR034746">
    <property type="entry name" value="POTRA"/>
</dbReference>
<evidence type="ECO:0000256" key="3">
    <source>
        <dbReference type="ARBA" id="ARBA00023136"/>
    </source>
</evidence>
<accession>A0A1C1YYX8</accession>
<dbReference type="Gene3D" id="2.40.160.50">
    <property type="entry name" value="membrane protein fhac: a member of the omp85/tpsb transporter family"/>
    <property type="match status" value="1"/>
</dbReference>